<proteinExistence type="predicted"/>
<keyword evidence="2" id="KW-1185">Reference proteome</keyword>
<dbReference type="Proteomes" id="UP000521943">
    <property type="component" value="Unassembled WGS sequence"/>
</dbReference>
<reference evidence="1 2" key="1">
    <citation type="submission" date="2020-07" db="EMBL/GenBank/DDBJ databases">
        <title>Comparative genomics of pyrophilous fungi reveals a link between fire events and developmental genes.</title>
        <authorList>
            <consortium name="DOE Joint Genome Institute"/>
            <person name="Steindorff A.S."/>
            <person name="Carver A."/>
            <person name="Calhoun S."/>
            <person name="Stillman K."/>
            <person name="Liu H."/>
            <person name="Lipzen A."/>
            <person name="Pangilinan J."/>
            <person name="Labutti K."/>
            <person name="Bruns T.D."/>
            <person name="Grigoriev I.V."/>
        </authorList>
    </citation>
    <scope>NUCLEOTIDE SEQUENCE [LARGE SCALE GENOMIC DNA]</scope>
    <source>
        <strain evidence="1 2">CBS 144469</strain>
    </source>
</reference>
<comment type="caution">
    <text evidence="1">The sequence shown here is derived from an EMBL/GenBank/DDBJ whole genome shotgun (WGS) entry which is preliminary data.</text>
</comment>
<evidence type="ECO:0000313" key="1">
    <source>
        <dbReference type="EMBL" id="KAF6758553.1"/>
    </source>
</evidence>
<sequence>MKLPSIFSFESKPCGAVSVLEEDHPGNQVRARSVSYHQGIFSGTTFNYTSGDALASGCQSAPVRAEMAQANGTASRIDVEREHRDPAINYHPIRIGLACNFSFLEPIEKIFNRIKGLLRN</sequence>
<accession>A0A8H6M7C4</accession>
<name>A0A8H6M7C4_9AGAR</name>
<evidence type="ECO:0000313" key="2">
    <source>
        <dbReference type="Proteomes" id="UP000521943"/>
    </source>
</evidence>
<protein>
    <submittedName>
        <fullName evidence="1">Uncharacterized protein</fullName>
    </submittedName>
</protein>
<dbReference type="EMBL" id="JACGCI010000018">
    <property type="protein sequence ID" value="KAF6758553.1"/>
    <property type="molecule type" value="Genomic_DNA"/>
</dbReference>
<gene>
    <name evidence="1" type="ORF">DFP72DRAFT_1167399</name>
</gene>
<dbReference type="AlphaFoldDB" id="A0A8H6M7C4"/>
<organism evidence="1 2">
    <name type="scientific">Ephemerocybe angulata</name>
    <dbReference type="NCBI Taxonomy" id="980116"/>
    <lineage>
        <taxon>Eukaryota</taxon>
        <taxon>Fungi</taxon>
        <taxon>Dikarya</taxon>
        <taxon>Basidiomycota</taxon>
        <taxon>Agaricomycotina</taxon>
        <taxon>Agaricomycetes</taxon>
        <taxon>Agaricomycetidae</taxon>
        <taxon>Agaricales</taxon>
        <taxon>Agaricineae</taxon>
        <taxon>Psathyrellaceae</taxon>
        <taxon>Ephemerocybe</taxon>
    </lineage>
</organism>